<organism evidence="1 2">
    <name type="scientific">Ciona intestinalis</name>
    <name type="common">Transparent sea squirt</name>
    <name type="synonym">Ascidia intestinalis</name>
    <dbReference type="NCBI Taxonomy" id="7719"/>
    <lineage>
        <taxon>Eukaryota</taxon>
        <taxon>Metazoa</taxon>
        <taxon>Chordata</taxon>
        <taxon>Tunicata</taxon>
        <taxon>Ascidiacea</taxon>
        <taxon>Phlebobranchia</taxon>
        <taxon>Cionidae</taxon>
        <taxon>Ciona</taxon>
    </lineage>
</organism>
<protein>
    <submittedName>
        <fullName evidence="1">Uncharacterized protein</fullName>
    </submittedName>
</protein>
<dbReference type="Ensembl" id="ENSCINT00000034390.1">
    <property type="protein sequence ID" value="ENSCINP00000030393.1"/>
    <property type="gene ID" value="ENSCING00000020255.1"/>
</dbReference>
<name>H2XL61_CIOIN</name>
<proteinExistence type="predicted"/>
<keyword evidence="2" id="KW-1185">Reference proteome</keyword>
<dbReference type="InParanoid" id="H2XL61"/>
<reference evidence="2" key="1">
    <citation type="journal article" date="2002" name="Science">
        <title>The draft genome of Ciona intestinalis: insights into chordate and vertebrate origins.</title>
        <authorList>
            <person name="Dehal P."/>
            <person name="Satou Y."/>
            <person name="Campbell R.K."/>
            <person name="Chapman J."/>
            <person name="Degnan B."/>
            <person name="De Tomaso A."/>
            <person name="Davidson B."/>
            <person name="Di Gregorio A."/>
            <person name="Gelpke M."/>
            <person name="Goodstein D.M."/>
            <person name="Harafuji N."/>
            <person name="Hastings K.E."/>
            <person name="Ho I."/>
            <person name="Hotta K."/>
            <person name="Huang W."/>
            <person name="Kawashima T."/>
            <person name="Lemaire P."/>
            <person name="Martinez D."/>
            <person name="Meinertzhagen I.A."/>
            <person name="Necula S."/>
            <person name="Nonaka M."/>
            <person name="Putnam N."/>
            <person name="Rash S."/>
            <person name="Saiga H."/>
            <person name="Satake M."/>
            <person name="Terry A."/>
            <person name="Yamada L."/>
            <person name="Wang H.G."/>
            <person name="Awazu S."/>
            <person name="Azumi K."/>
            <person name="Boore J."/>
            <person name="Branno M."/>
            <person name="Chin-Bow S."/>
            <person name="DeSantis R."/>
            <person name="Doyle S."/>
            <person name="Francino P."/>
            <person name="Keys D.N."/>
            <person name="Haga S."/>
            <person name="Hayashi H."/>
            <person name="Hino K."/>
            <person name="Imai K.S."/>
            <person name="Inaba K."/>
            <person name="Kano S."/>
            <person name="Kobayashi K."/>
            <person name="Kobayashi M."/>
            <person name="Lee B.I."/>
            <person name="Makabe K.W."/>
            <person name="Manohar C."/>
            <person name="Matassi G."/>
            <person name="Medina M."/>
            <person name="Mochizuki Y."/>
            <person name="Mount S."/>
            <person name="Morishita T."/>
            <person name="Miura S."/>
            <person name="Nakayama A."/>
            <person name="Nishizaka S."/>
            <person name="Nomoto H."/>
            <person name="Ohta F."/>
            <person name="Oishi K."/>
            <person name="Rigoutsos I."/>
            <person name="Sano M."/>
            <person name="Sasaki A."/>
            <person name="Sasakura Y."/>
            <person name="Shoguchi E."/>
            <person name="Shin-i T."/>
            <person name="Spagnuolo A."/>
            <person name="Stainier D."/>
            <person name="Suzuki M.M."/>
            <person name="Tassy O."/>
            <person name="Takatori N."/>
            <person name="Tokuoka M."/>
            <person name="Yagi K."/>
            <person name="Yoshizaki F."/>
            <person name="Wada S."/>
            <person name="Zhang C."/>
            <person name="Hyatt P.D."/>
            <person name="Larimer F."/>
            <person name="Detter C."/>
            <person name="Doggett N."/>
            <person name="Glavina T."/>
            <person name="Hawkins T."/>
            <person name="Richardson P."/>
            <person name="Lucas S."/>
            <person name="Kohara Y."/>
            <person name="Levine M."/>
            <person name="Satoh N."/>
            <person name="Rokhsar D.S."/>
        </authorList>
    </citation>
    <scope>NUCLEOTIDE SEQUENCE [LARGE SCALE GENOMIC DNA]</scope>
</reference>
<dbReference type="HOGENOM" id="CLU_3410577_0_0_1"/>
<dbReference type="AlphaFoldDB" id="H2XL61"/>
<dbReference type="Proteomes" id="UP000008144">
    <property type="component" value="Unassembled WGS sequence"/>
</dbReference>
<sequence length="29" mass="3288">MCIYNVGVIGQLWLKSQVPWHASLRTSSI</sequence>
<reference evidence="1" key="2">
    <citation type="submission" date="2025-08" db="UniProtKB">
        <authorList>
            <consortium name="Ensembl"/>
        </authorList>
    </citation>
    <scope>IDENTIFICATION</scope>
</reference>
<evidence type="ECO:0000313" key="2">
    <source>
        <dbReference type="Proteomes" id="UP000008144"/>
    </source>
</evidence>
<dbReference type="GeneTree" id="ENSGT00860000135723"/>
<reference evidence="1" key="3">
    <citation type="submission" date="2025-09" db="UniProtKB">
        <authorList>
            <consortium name="Ensembl"/>
        </authorList>
    </citation>
    <scope>IDENTIFICATION</scope>
</reference>
<accession>H2XL61</accession>
<evidence type="ECO:0000313" key="1">
    <source>
        <dbReference type="Ensembl" id="ENSCINP00000030393.1"/>
    </source>
</evidence>